<dbReference type="Gene3D" id="3.60.10.10">
    <property type="entry name" value="Endonuclease/exonuclease/phosphatase"/>
    <property type="match status" value="1"/>
</dbReference>
<dbReference type="Pfam" id="PF00306">
    <property type="entry name" value="ATP-synt_ab_C"/>
    <property type="match status" value="1"/>
</dbReference>
<feature type="domain" description="ATPase F1/V1/A1 complex alpha/beta subunit nucleotide-binding" evidence="5">
    <location>
        <begin position="209"/>
        <end position="274"/>
    </location>
</feature>
<evidence type="ECO:0000256" key="1">
    <source>
        <dbReference type="ARBA" id="ARBA00004273"/>
    </source>
</evidence>
<comment type="subunit">
    <text evidence="3">F-type ATPases have 2 components, CF(1) - the catalytic core - and CF(0) - the membrane proton channel. CF(1) has five subunits: alpha(3), beta(3), gamma(1), delta(1), epsilon(1). CF(0) has three main subunits: a, b and c.</text>
</comment>
<dbReference type="InterPro" id="IPR036691">
    <property type="entry name" value="Endo/exonu/phosph_ase_sf"/>
</dbReference>
<dbReference type="CDD" id="cd18113">
    <property type="entry name" value="ATP-synt_F1_alpha_C"/>
    <property type="match status" value="1"/>
</dbReference>
<name>A0ABQ8HD68_9ROSI</name>
<organism evidence="7 8">
    <name type="scientific">Xanthoceras sorbifolium</name>
    <dbReference type="NCBI Taxonomy" id="99658"/>
    <lineage>
        <taxon>Eukaryota</taxon>
        <taxon>Viridiplantae</taxon>
        <taxon>Streptophyta</taxon>
        <taxon>Embryophyta</taxon>
        <taxon>Tracheophyta</taxon>
        <taxon>Spermatophyta</taxon>
        <taxon>Magnoliopsida</taxon>
        <taxon>eudicotyledons</taxon>
        <taxon>Gunneridae</taxon>
        <taxon>Pentapetalae</taxon>
        <taxon>rosids</taxon>
        <taxon>malvids</taxon>
        <taxon>Sapindales</taxon>
        <taxon>Sapindaceae</taxon>
        <taxon>Xanthoceroideae</taxon>
        <taxon>Xanthoceras</taxon>
    </lineage>
</organism>
<dbReference type="SUPFAM" id="SSF56219">
    <property type="entry name" value="DNase I-like"/>
    <property type="match status" value="1"/>
</dbReference>
<evidence type="ECO:0000259" key="5">
    <source>
        <dbReference type="Pfam" id="PF00006"/>
    </source>
</evidence>
<evidence type="ECO:0000256" key="2">
    <source>
        <dbReference type="ARBA" id="ARBA00008936"/>
    </source>
</evidence>
<keyword evidence="8" id="KW-1185">Reference proteome</keyword>
<dbReference type="Proteomes" id="UP000827721">
    <property type="component" value="Unassembled WGS sequence"/>
</dbReference>
<dbReference type="InterPro" id="IPR000194">
    <property type="entry name" value="ATPase_F1/V1/A1_a/bsu_nucl-bd"/>
</dbReference>
<evidence type="ECO:0000313" key="8">
    <source>
        <dbReference type="Proteomes" id="UP000827721"/>
    </source>
</evidence>
<comment type="subcellular location">
    <subcellularLocation>
        <location evidence="1">Mitochondrion inner membrane</location>
    </subcellularLocation>
</comment>
<dbReference type="InterPro" id="IPR005294">
    <property type="entry name" value="ATP_synth_F1_asu"/>
</dbReference>
<dbReference type="InterPro" id="IPR027417">
    <property type="entry name" value="P-loop_NTPase"/>
</dbReference>
<protein>
    <recommendedName>
        <fullName evidence="4">ATP synthase subunit alpha, mitochondrial</fullName>
    </recommendedName>
</protein>
<dbReference type="Gene3D" id="1.20.150.20">
    <property type="entry name" value="ATP synthase alpha/beta chain, C-terminal domain"/>
    <property type="match status" value="1"/>
</dbReference>
<proteinExistence type="inferred from homology"/>
<sequence length="875" mass="99411">MPSLFCFKCPIAARKGYYTDAPQEAARGSDAIRLDEDVEGEGQETFSLMVPTTPHMGLFMLLRHRWARKERNQGPPLVYLLSWPPLPAIIRCRFFSLLGEYLSPNDFNYNEEAQAHSTKGRGSLFPNCTGLEKRLKAGPPLRKARTGLKIRAFKQQVVDFLPKLKFDSGSSPKSFLFELEFLYAPSPSLQLSLKHFFVLTKALKEREFTWCAMGEYFRDNRMHALIIYDDLSKQAVAYRQMSLLLRRPLGREAFPGNVFYLHSRLLERAAKRSNLTGAAMKQVCGNSKLELAQYREVAALAQFGSDLDAATQALLNRGTRLTEVPKQPQYAPLLIEKQILVIYAVVNGFCDRMPLDRISQYERAIPSSIKPELLQSLLEKDYQERHSPLTLNPIVSHCYAIKLVKNRAIQGNWLKRGSPQNLNYLSKATPPNSHSWKELGQEVVNRIGEGVEPSYNLGWDPLILKVTPMYRSDQIIHVFCSFINQKGDFWASVCYGSNEVNPRKALFHKERMVGSGRSHNTDLHQCLLDIDLFDLPFKGSLYTWSNRRDSEQIIARKLDRVLVNDSWLATFPNSEADFTGLDISDHTPGIVTIRHNINSKVAQAREDLTRLQLLHLQDPSNSALANAEKESLQNGFLFIALIRTVMWFMVEEIDVYRYSLLDAILSLSSGPRHDENKARSGRQSLLNSTQAMPKDSHVFLGKTKAISDKQASKWGLVFALGLAVRIVLVTEDIPERGNWMLPVPAGAPNLELQIGPPGVRVEVGDDLSPIERRVKERLAFYEPGKEIPLDDVEALVRLKRDVVGRMAQLDPHPFWVEQRDRILSESILTPQGPEYQISTLTKKLEELGGDNGSNSHFFRKLKKMREDFLLFGRFD</sequence>
<evidence type="ECO:0000256" key="3">
    <source>
        <dbReference type="ARBA" id="ARBA00011648"/>
    </source>
</evidence>
<evidence type="ECO:0000259" key="6">
    <source>
        <dbReference type="Pfam" id="PF00306"/>
    </source>
</evidence>
<comment type="similarity">
    <text evidence="2">Belongs to the ATPase alpha/beta chains family.</text>
</comment>
<comment type="caution">
    <text evidence="7">The sequence shown here is derived from an EMBL/GenBank/DDBJ whole genome shotgun (WGS) entry which is preliminary data.</text>
</comment>
<evidence type="ECO:0000256" key="4">
    <source>
        <dbReference type="ARBA" id="ARBA00016087"/>
    </source>
</evidence>
<gene>
    <name evidence="7" type="ORF">JRO89_XS12G0205500</name>
</gene>
<dbReference type="InterPro" id="IPR000793">
    <property type="entry name" value="ATP_synth_asu_C"/>
</dbReference>
<dbReference type="SUPFAM" id="SSF47917">
    <property type="entry name" value="C-terminal domain of alpha and beta subunits of F1 ATP synthase"/>
    <property type="match status" value="1"/>
</dbReference>
<dbReference type="Pfam" id="PF00006">
    <property type="entry name" value="ATP-synt_ab"/>
    <property type="match status" value="1"/>
</dbReference>
<dbReference type="Gene3D" id="3.40.50.12240">
    <property type="match status" value="1"/>
</dbReference>
<accession>A0ABQ8HD68</accession>
<evidence type="ECO:0000313" key="7">
    <source>
        <dbReference type="EMBL" id="KAH7554427.1"/>
    </source>
</evidence>
<reference evidence="7 8" key="1">
    <citation type="submission" date="2021-02" db="EMBL/GenBank/DDBJ databases">
        <title>Plant Genome Project.</title>
        <authorList>
            <person name="Zhang R.-G."/>
        </authorList>
    </citation>
    <scope>NUCLEOTIDE SEQUENCE [LARGE SCALE GENOMIC DNA]</scope>
    <source>
        <tissue evidence="7">Leaves</tissue>
    </source>
</reference>
<dbReference type="EMBL" id="JAFEMO010000012">
    <property type="protein sequence ID" value="KAH7554427.1"/>
    <property type="molecule type" value="Genomic_DNA"/>
</dbReference>
<dbReference type="InterPro" id="IPR038376">
    <property type="entry name" value="ATP_synth_asu_C_sf"/>
</dbReference>
<feature type="domain" description="ATP synthase alpha subunit C-terminal" evidence="6">
    <location>
        <begin position="279"/>
        <end position="376"/>
    </location>
</feature>
<dbReference type="PANTHER" id="PTHR48082">
    <property type="entry name" value="ATP SYNTHASE SUBUNIT ALPHA, MITOCHONDRIAL"/>
    <property type="match status" value="1"/>
</dbReference>
<dbReference type="SUPFAM" id="SSF52540">
    <property type="entry name" value="P-loop containing nucleoside triphosphate hydrolases"/>
    <property type="match status" value="1"/>
</dbReference>
<dbReference type="PANTHER" id="PTHR48082:SF2">
    <property type="entry name" value="ATP SYNTHASE SUBUNIT ALPHA, MITOCHONDRIAL"/>
    <property type="match status" value="1"/>
</dbReference>